<sequence length="104" mass="11741">MYAVGTVLVVLSAVLADACVAAQMLLARWWRTSQGIHVFVFQAALGLCLSLWALRLIVPDGDWFLFARTASFAAIPVVLAWRLSIIIRTWRQARRQRKDAQYGH</sequence>
<protein>
    <submittedName>
        <fullName evidence="2">Uncharacterized protein</fullName>
    </submittedName>
</protein>
<dbReference type="InterPro" id="IPR056964">
    <property type="entry name" value="Phage_holin"/>
</dbReference>
<evidence type="ECO:0000256" key="1">
    <source>
        <dbReference type="SAM" id="Phobius"/>
    </source>
</evidence>
<feature type="transmembrane region" description="Helical" evidence="1">
    <location>
        <begin position="6"/>
        <end position="26"/>
    </location>
</feature>
<evidence type="ECO:0000313" key="3">
    <source>
        <dbReference type="Proteomes" id="UP000253094"/>
    </source>
</evidence>
<feature type="transmembrane region" description="Helical" evidence="1">
    <location>
        <begin position="63"/>
        <end position="87"/>
    </location>
</feature>
<feature type="transmembrane region" description="Helical" evidence="1">
    <location>
        <begin position="38"/>
        <end position="57"/>
    </location>
</feature>
<keyword evidence="1" id="KW-1133">Transmembrane helix</keyword>
<reference evidence="2 3" key="1">
    <citation type="submission" date="2018-06" db="EMBL/GenBank/DDBJ databases">
        <title>Sphaerisporangium craniellae sp. nov., isolated from a marine sponge in the South China Sea.</title>
        <authorList>
            <person name="Li L."/>
        </authorList>
    </citation>
    <scope>NUCLEOTIDE SEQUENCE [LARGE SCALE GENOMIC DNA]</scope>
    <source>
        <strain evidence="2 3">CCTCC AA 208026</strain>
    </source>
</reference>
<name>A0A367FNM5_9ACTN</name>
<comment type="caution">
    <text evidence="2">The sequence shown here is derived from an EMBL/GenBank/DDBJ whole genome shotgun (WGS) entry which is preliminary data.</text>
</comment>
<keyword evidence="1" id="KW-0472">Membrane</keyword>
<gene>
    <name evidence="2" type="ORF">DQ384_05525</name>
</gene>
<organism evidence="2 3">
    <name type="scientific">Sphaerisporangium album</name>
    <dbReference type="NCBI Taxonomy" id="509200"/>
    <lineage>
        <taxon>Bacteria</taxon>
        <taxon>Bacillati</taxon>
        <taxon>Actinomycetota</taxon>
        <taxon>Actinomycetes</taxon>
        <taxon>Streptosporangiales</taxon>
        <taxon>Streptosporangiaceae</taxon>
        <taxon>Sphaerisporangium</taxon>
    </lineage>
</organism>
<keyword evidence="3" id="KW-1185">Reference proteome</keyword>
<dbReference type="AlphaFoldDB" id="A0A367FNM5"/>
<accession>A0A367FNM5</accession>
<dbReference type="EMBL" id="QOIL01000003">
    <property type="protein sequence ID" value="RCG32003.1"/>
    <property type="molecule type" value="Genomic_DNA"/>
</dbReference>
<dbReference type="Proteomes" id="UP000253094">
    <property type="component" value="Unassembled WGS sequence"/>
</dbReference>
<keyword evidence="1" id="KW-0812">Transmembrane</keyword>
<dbReference type="Pfam" id="PF23778">
    <property type="entry name" value="Phage_holin_2"/>
    <property type="match status" value="1"/>
</dbReference>
<proteinExistence type="predicted"/>
<evidence type="ECO:0000313" key="2">
    <source>
        <dbReference type="EMBL" id="RCG32003.1"/>
    </source>
</evidence>